<dbReference type="Pfam" id="PF07728">
    <property type="entry name" value="AAA_5"/>
    <property type="match status" value="1"/>
</dbReference>
<comment type="caution">
    <text evidence="4">The sequence shown here is derived from an EMBL/GenBank/DDBJ whole genome shotgun (WGS) entry which is preliminary data.</text>
</comment>
<organism evidence="4 5">
    <name type="scientific">Lithocarpus litseifolius</name>
    <dbReference type="NCBI Taxonomy" id="425828"/>
    <lineage>
        <taxon>Eukaryota</taxon>
        <taxon>Viridiplantae</taxon>
        <taxon>Streptophyta</taxon>
        <taxon>Embryophyta</taxon>
        <taxon>Tracheophyta</taxon>
        <taxon>Spermatophyta</taxon>
        <taxon>Magnoliopsida</taxon>
        <taxon>eudicotyledons</taxon>
        <taxon>Gunneridae</taxon>
        <taxon>Pentapetalae</taxon>
        <taxon>rosids</taxon>
        <taxon>fabids</taxon>
        <taxon>Fagales</taxon>
        <taxon>Fagaceae</taxon>
        <taxon>Lithocarpus</taxon>
    </lineage>
</organism>
<evidence type="ECO:0000313" key="5">
    <source>
        <dbReference type="Proteomes" id="UP001459277"/>
    </source>
</evidence>
<dbReference type="InterPro" id="IPR027417">
    <property type="entry name" value="P-loop_NTPase"/>
</dbReference>
<evidence type="ECO:0000256" key="1">
    <source>
        <dbReference type="ARBA" id="ARBA00022741"/>
    </source>
</evidence>
<dbReference type="GO" id="GO:0005524">
    <property type="term" value="F:ATP binding"/>
    <property type="evidence" value="ECO:0007669"/>
    <property type="project" value="UniProtKB-KW"/>
</dbReference>
<dbReference type="PANTHER" id="PTHR48103">
    <property type="entry name" value="MIDASIN-RELATED"/>
    <property type="match status" value="1"/>
</dbReference>
<dbReference type="EMBL" id="JAZDWU010000009">
    <property type="protein sequence ID" value="KAK9989955.1"/>
    <property type="molecule type" value="Genomic_DNA"/>
</dbReference>
<dbReference type="GO" id="GO:0016887">
    <property type="term" value="F:ATP hydrolysis activity"/>
    <property type="evidence" value="ECO:0007669"/>
    <property type="project" value="InterPro"/>
</dbReference>
<proteinExistence type="predicted"/>
<gene>
    <name evidence="4" type="ORF">SO802_024940</name>
</gene>
<accession>A0AAW2C0V5</accession>
<keyword evidence="5" id="KW-1185">Reference proteome</keyword>
<name>A0AAW2C0V5_9ROSI</name>
<dbReference type="GO" id="GO:0030687">
    <property type="term" value="C:preribosome, large subunit precursor"/>
    <property type="evidence" value="ECO:0007669"/>
    <property type="project" value="TreeGrafter"/>
</dbReference>
<keyword evidence="2" id="KW-0067">ATP-binding</keyword>
<reference evidence="4 5" key="1">
    <citation type="submission" date="2024-01" db="EMBL/GenBank/DDBJ databases">
        <title>A telomere-to-telomere, gap-free genome of sweet tea (Lithocarpus litseifolius).</title>
        <authorList>
            <person name="Zhou J."/>
        </authorList>
    </citation>
    <scope>NUCLEOTIDE SEQUENCE [LARGE SCALE GENOMIC DNA]</scope>
    <source>
        <strain evidence="4">Zhou-2022a</strain>
        <tissue evidence="4">Leaf</tissue>
    </source>
</reference>
<dbReference type="SUPFAM" id="SSF52540">
    <property type="entry name" value="P-loop containing nucleoside triphosphate hydrolases"/>
    <property type="match status" value="1"/>
</dbReference>
<protein>
    <recommendedName>
        <fullName evidence="3">ATPase dynein-related AAA domain-containing protein</fullName>
    </recommendedName>
</protein>
<dbReference type="GO" id="GO:0000055">
    <property type="term" value="P:ribosomal large subunit export from nucleus"/>
    <property type="evidence" value="ECO:0007669"/>
    <property type="project" value="TreeGrafter"/>
</dbReference>
<dbReference type="PANTHER" id="PTHR48103:SF2">
    <property type="entry name" value="MIDASIN"/>
    <property type="match status" value="1"/>
</dbReference>
<keyword evidence="1" id="KW-0547">Nucleotide-binding</keyword>
<evidence type="ECO:0000313" key="4">
    <source>
        <dbReference type="EMBL" id="KAK9989955.1"/>
    </source>
</evidence>
<dbReference type="Proteomes" id="UP001459277">
    <property type="component" value="Unassembled WGS sequence"/>
</dbReference>
<feature type="domain" description="ATPase dynein-related AAA" evidence="3">
    <location>
        <begin position="274"/>
        <end position="360"/>
    </location>
</feature>
<evidence type="ECO:0000256" key="2">
    <source>
        <dbReference type="ARBA" id="ARBA00022840"/>
    </source>
</evidence>
<dbReference type="GO" id="GO:0005634">
    <property type="term" value="C:nucleus"/>
    <property type="evidence" value="ECO:0007669"/>
    <property type="project" value="TreeGrafter"/>
</dbReference>
<dbReference type="Gene3D" id="3.40.50.300">
    <property type="entry name" value="P-loop containing nucleotide triphosphate hydrolases"/>
    <property type="match status" value="1"/>
</dbReference>
<evidence type="ECO:0000259" key="3">
    <source>
        <dbReference type="Pfam" id="PF07728"/>
    </source>
</evidence>
<dbReference type="AlphaFoldDB" id="A0AAW2C0V5"/>
<sequence>MNFGHLYGILRDIVTEEEVVKVLGEVFLHPNYTIPLMGCFRPIARKIVDKAVGLLWHLGKSNENDMSVEVEEEEDLNEVVSVIEHYNQSGRGLDLHELACLAFCRALDLAPFLLGSILKYFEFAPPPFERISKEGKKILGCVVRLELVDYVLLGHLTASTYCLGGFKPMDAQFVCFPLYKEFEDLFSKTFSMKVNVDFLAHLQKHLSNKNWKMLLAGFQKGVDSFHKFVQEGRSRSGKKRKKPLNEERYKAWDNFSLKLETARGQIGASSGMMFSFVEGAFVTALRNGKWILLDEVNLAPPETLQRVVGVLEGENGSLCLAERGDVNYIQRHPNFRIFACMNPATDAGKRDLPFTLRSRFTEYFVDDVLDDTDLTLFINQFIDDSKSN</sequence>
<dbReference type="InterPro" id="IPR011704">
    <property type="entry name" value="ATPase_dyneun-rel_AAA"/>
</dbReference>
<dbReference type="GO" id="GO:0000027">
    <property type="term" value="P:ribosomal large subunit assembly"/>
    <property type="evidence" value="ECO:0007669"/>
    <property type="project" value="TreeGrafter"/>
</dbReference>